<comment type="caution">
    <text evidence="7">The sequence shown here is derived from an EMBL/GenBank/DDBJ whole genome shotgun (WGS) entry which is preliminary data.</text>
</comment>
<keyword evidence="8" id="KW-1185">Reference proteome</keyword>
<keyword evidence="5" id="KW-0539">Nucleus</keyword>
<dbReference type="GO" id="GO:0008270">
    <property type="term" value="F:zinc ion binding"/>
    <property type="evidence" value="ECO:0007669"/>
    <property type="project" value="InterPro"/>
</dbReference>
<evidence type="ECO:0000256" key="3">
    <source>
        <dbReference type="ARBA" id="ARBA00023125"/>
    </source>
</evidence>
<gene>
    <name evidence="7" type="ORF">B0I35DRAFT_508556</name>
</gene>
<dbReference type="OrthoDB" id="5226580at2759"/>
<evidence type="ECO:0008006" key="9">
    <source>
        <dbReference type="Google" id="ProtNLM"/>
    </source>
</evidence>
<accession>A0A8K0SZK0</accession>
<dbReference type="Gene3D" id="4.10.240.10">
    <property type="entry name" value="Zn(2)-C6 fungal-type DNA-binding domain"/>
    <property type="match status" value="1"/>
</dbReference>
<feature type="compositionally biased region" description="Pro residues" evidence="6">
    <location>
        <begin position="1"/>
        <end position="11"/>
    </location>
</feature>
<dbReference type="InterPro" id="IPR051089">
    <property type="entry name" value="prtT"/>
</dbReference>
<comment type="subcellular location">
    <subcellularLocation>
        <location evidence="1">Nucleus</location>
    </subcellularLocation>
</comment>
<reference evidence="7" key="1">
    <citation type="journal article" date="2021" name="Nat. Commun.">
        <title>Genetic determinants of endophytism in the Arabidopsis root mycobiome.</title>
        <authorList>
            <person name="Mesny F."/>
            <person name="Miyauchi S."/>
            <person name="Thiergart T."/>
            <person name="Pickel B."/>
            <person name="Atanasova L."/>
            <person name="Karlsson M."/>
            <person name="Huettel B."/>
            <person name="Barry K.W."/>
            <person name="Haridas S."/>
            <person name="Chen C."/>
            <person name="Bauer D."/>
            <person name="Andreopoulos W."/>
            <person name="Pangilinan J."/>
            <person name="LaButti K."/>
            <person name="Riley R."/>
            <person name="Lipzen A."/>
            <person name="Clum A."/>
            <person name="Drula E."/>
            <person name="Henrissat B."/>
            <person name="Kohler A."/>
            <person name="Grigoriev I.V."/>
            <person name="Martin F.M."/>
            <person name="Hacquard S."/>
        </authorList>
    </citation>
    <scope>NUCLEOTIDE SEQUENCE</scope>
    <source>
        <strain evidence="7">MPI-CAGE-CH-0235</strain>
    </source>
</reference>
<sequence length="627" mass="70091">MAPPVLAPAPGPADNGNGDANAVANNGGIPAVGKPAGYGRSCTNCSRAKCKCILRPDGRKCERCHRLGKECYQMATMRKRVAKKSTSSRTAQLEEKLDDLVSILRASQQPGQSGSSPVLPGLTAAAFTSRLDSLATAATAAPPHPPAMADAVAASPSTSRSAIAHGESDCYPEPTLEEAEACLIQFRRWLPNLPVLYLPPDLTARKLRQEKPFLWLCIMNLTSMSARQQRMLRARVRREVAERVMINIERDVDILQGLMVYLAWATVNTSAASRPFLVSYAQLAVAVYYDLSWSWSPAEESRFNQHFRILKPAGSTPRVCTMEERRAIVGLWFLVSGYTGLLGKMDPLRWSTHMQESLSILEQHPEHPQDEVLVSLVKVQLIGNEAYRLLFRDVIEMDSSRAPAFVFRKGLLDRLNTLRISLPLRLSTHAYLQAHIVTTESTILIPAVLRKDERDEGRLESLYMFLKTQRAWFDVFFSLPPSDMPGLPFSFFIDLFKAQLGLCKLSTLEDLDWDKKIIQNIAHPIAVIDQVIEKIEQVIQVYPVQADDEDDPLFVRACRMLRTIKTTWEPTLNQHFGGLPTPSSQPITATDIYPGHMQQPANHMVPEASADFQDSMWISEILGPWEF</sequence>
<evidence type="ECO:0000256" key="1">
    <source>
        <dbReference type="ARBA" id="ARBA00004123"/>
    </source>
</evidence>
<keyword evidence="3" id="KW-0238">DNA-binding</keyword>
<organism evidence="7 8">
    <name type="scientific">Stachybotrys elegans</name>
    <dbReference type="NCBI Taxonomy" id="80388"/>
    <lineage>
        <taxon>Eukaryota</taxon>
        <taxon>Fungi</taxon>
        <taxon>Dikarya</taxon>
        <taxon>Ascomycota</taxon>
        <taxon>Pezizomycotina</taxon>
        <taxon>Sordariomycetes</taxon>
        <taxon>Hypocreomycetidae</taxon>
        <taxon>Hypocreales</taxon>
        <taxon>Stachybotryaceae</taxon>
        <taxon>Stachybotrys</taxon>
    </lineage>
</organism>
<evidence type="ECO:0000313" key="7">
    <source>
        <dbReference type="EMBL" id="KAH7326334.1"/>
    </source>
</evidence>
<feature type="region of interest" description="Disordered" evidence="6">
    <location>
        <begin position="1"/>
        <end position="21"/>
    </location>
</feature>
<feature type="compositionally biased region" description="Low complexity" evidence="6">
    <location>
        <begin position="12"/>
        <end position="21"/>
    </location>
</feature>
<dbReference type="Proteomes" id="UP000813444">
    <property type="component" value="Unassembled WGS sequence"/>
</dbReference>
<evidence type="ECO:0000313" key="8">
    <source>
        <dbReference type="Proteomes" id="UP000813444"/>
    </source>
</evidence>
<evidence type="ECO:0000256" key="4">
    <source>
        <dbReference type="ARBA" id="ARBA00023163"/>
    </source>
</evidence>
<evidence type="ECO:0000256" key="5">
    <source>
        <dbReference type="ARBA" id="ARBA00023242"/>
    </source>
</evidence>
<dbReference type="PANTHER" id="PTHR31845">
    <property type="entry name" value="FINGER DOMAIN PROTEIN, PUTATIVE-RELATED"/>
    <property type="match status" value="1"/>
</dbReference>
<proteinExistence type="predicted"/>
<protein>
    <recommendedName>
        <fullName evidence="9">Zn(2)-C6 fungal-type domain-containing protein</fullName>
    </recommendedName>
</protein>
<evidence type="ECO:0000256" key="6">
    <source>
        <dbReference type="SAM" id="MobiDB-lite"/>
    </source>
</evidence>
<dbReference type="PANTHER" id="PTHR31845:SF32">
    <property type="entry name" value="MISCELLANEOUS ZN(II)2CYS6 TRANSCRIPTION FACTOR (EUROFUNG)-RELATED"/>
    <property type="match status" value="1"/>
</dbReference>
<name>A0A8K0SZK0_9HYPO</name>
<dbReference type="GO" id="GO:0000976">
    <property type="term" value="F:transcription cis-regulatory region binding"/>
    <property type="evidence" value="ECO:0007669"/>
    <property type="project" value="TreeGrafter"/>
</dbReference>
<keyword evidence="2" id="KW-0805">Transcription regulation</keyword>
<dbReference type="GO" id="GO:0000981">
    <property type="term" value="F:DNA-binding transcription factor activity, RNA polymerase II-specific"/>
    <property type="evidence" value="ECO:0007669"/>
    <property type="project" value="InterPro"/>
</dbReference>
<dbReference type="EMBL" id="JAGPNK010000002">
    <property type="protein sequence ID" value="KAH7326334.1"/>
    <property type="molecule type" value="Genomic_DNA"/>
</dbReference>
<evidence type="ECO:0000256" key="2">
    <source>
        <dbReference type="ARBA" id="ARBA00023015"/>
    </source>
</evidence>
<dbReference type="AlphaFoldDB" id="A0A8K0SZK0"/>
<dbReference type="InterPro" id="IPR036864">
    <property type="entry name" value="Zn2-C6_fun-type_DNA-bd_sf"/>
</dbReference>
<keyword evidence="4" id="KW-0804">Transcription</keyword>
<dbReference type="GO" id="GO:0005634">
    <property type="term" value="C:nucleus"/>
    <property type="evidence" value="ECO:0007669"/>
    <property type="project" value="UniProtKB-SubCell"/>
</dbReference>